<dbReference type="EMBL" id="JAUHHV010000001">
    <property type="protein sequence ID" value="KAK1440865.1"/>
    <property type="molecule type" value="Genomic_DNA"/>
</dbReference>
<proteinExistence type="predicted"/>
<dbReference type="GO" id="GO:0098553">
    <property type="term" value="C:lumenal side of endoplasmic reticulum membrane"/>
    <property type="evidence" value="ECO:0007669"/>
    <property type="project" value="TreeGrafter"/>
</dbReference>
<keyword evidence="4" id="KW-1185">Reference proteome</keyword>
<feature type="transmembrane region" description="Helical" evidence="2">
    <location>
        <begin position="87"/>
        <end position="104"/>
    </location>
</feature>
<keyword evidence="2" id="KW-0812">Transmembrane</keyword>
<name>A0AAD8P6R1_TARER</name>
<accession>A0AAD8P6R1</accession>
<evidence type="ECO:0000256" key="2">
    <source>
        <dbReference type="SAM" id="Phobius"/>
    </source>
</evidence>
<evidence type="ECO:0000256" key="1">
    <source>
        <dbReference type="ARBA" id="ARBA00022670"/>
    </source>
</evidence>
<evidence type="ECO:0000313" key="3">
    <source>
        <dbReference type="EMBL" id="KAK1440865.1"/>
    </source>
</evidence>
<dbReference type="AlphaFoldDB" id="A0AAD8P6R1"/>
<comment type="caution">
    <text evidence="3">The sequence shown here is derived from an EMBL/GenBank/DDBJ whole genome shotgun (WGS) entry which is preliminary data.</text>
</comment>
<feature type="transmembrane region" description="Helical" evidence="2">
    <location>
        <begin position="27"/>
        <end position="46"/>
    </location>
</feature>
<gene>
    <name evidence="3" type="ORF">QVD17_06697</name>
</gene>
<dbReference type="Proteomes" id="UP001229421">
    <property type="component" value="Unassembled WGS sequence"/>
</dbReference>
<dbReference type="PANTHER" id="PTHR12174:SF75">
    <property type="entry name" value="SIGNAL PEPTIDE PEPTIDASE-LIKE 2"/>
    <property type="match status" value="1"/>
</dbReference>
<dbReference type="GO" id="GO:0042500">
    <property type="term" value="F:aspartic endopeptidase activity, intramembrane cleaving"/>
    <property type="evidence" value="ECO:0007669"/>
    <property type="project" value="InterPro"/>
</dbReference>
<dbReference type="PANTHER" id="PTHR12174">
    <property type="entry name" value="SIGNAL PEPTIDE PEPTIDASE"/>
    <property type="match status" value="1"/>
</dbReference>
<dbReference type="GO" id="GO:0033619">
    <property type="term" value="P:membrane protein proteolysis"/>
    <property type="evidence" value="ECO:0007669"/>
    <property type="project" value="TreeGrafter"/>
</dbReference>
<dbReference type="GO" id="GO:0030660">
    <property type="term" value="C:Golgi-associated vesicle membrane"/>
    <property type="evidence" value="ECO:0007669"/>
    <property type="project" value="TreeGrafter"/>
</dbReference>
<keyword evidence="2" id="KW-1133">Transmembrane helix</keyword>
<dbReference type="GO" id="GO:0005765">
    <property type="term" value="C:lysosomal membrane"/>
    <property type="evidence" value="ECO:0007669"/>
    <property type="project" value="TreeGrafter"/>
</dbReference>
<protein>
    <submittedName>
        <fullName evidence="3">Uncharacterized protein</fullName>
    </submittedName>
</protein>
<dbReference type="InterPro" id="IPR007369">
    <property type="entry name" value="Peptidase_A22B_SPP"/>
</dbReference>
<reference evidence="3" key="1">
    <citation type="journal article" date="2023" name="bioRxiv">
        <title>Improved chromosome-level genome assembly for marigold (Tagetes erecta).</title>
        <authorList>
            <person name="Jiang F."/>
            <person name="Yuan L."/>
            <person name="Wang S."/>
            <person name="Wang H."/>
            <person name="Xu D."/>
            <person name="Wang A."/>
            <person name="Fan W."/>
        </authorList>
    </citation>
    <scope>NUCLEOTIDE SEQUENCE</scope>
    <source>
        <strain evidence="3">WSJ</strain>
        <tissue evidence="3">Leaf</tissue>
    </source>
</reference>
<sequence>MMVSSCFLILLYKKNVIHVHCGFGCPIYNRGLVNMLSLLLSCFRLLKDAAKLYMKVPFLGAVLYLTLSISPFCVASIIVWVYRCRHFAWIGHDILGVALIIRVIQIIQASNLKV</sequence>
<dbReference type="GO" id="GO:0098554">
    <property type="term" value="C:cytoplasmic side of endoplasmic reticulum membrane"/>
    <property type="evidence" value="ECO:0007669"/>
    <property type="project" value="TreeGrafter"/>
</dbReference>
<feature type="transmembrane region" description="Helical" evidence="2">
    <location>
        <begin position="58"/>
        <end position="81"/>
    </location>
</feature>
<keyword evidence="1" id="KW-0645">Protease</keyword>
<organism evidence="3 4">
    <name type="scientific">Tagetes erecta</name>
    <name type="common">African marigold</name>
    <dbReference type="NCBI Taxonomy" id="13708"/>
    <lineage>
        <taxon>Eukaryota</taxon>
        <taxon>Viridiplantae</taxon>
        <taxon>Streptophyta</taxon>
        <taxon>Embryophyta</taxon>
        <taxon>Tracheophyta</taxon>
        <taxon>Spermatophyta</taxon>
        <taxon>Magnoliopsida</taxon>
        <taxon>eudicotyledons</taxon>
        <taxon>Gunneridae</taxon>
        <taxon>Pentapetalae</taxon>
        <taxon>asterids</taxon>
        <taxon>campanulids</taxon>
        <taxon>Asterales</taxon>
        <taxon>Asteraceae</taxon>
        <taxon>Asteroideae</taxon>
        <taxon>Heliantheae alliance</taxon>
        <taxon>Tageteae</taxon>
        <taxon>Tagetes</taxon>
    </lineage>
</organism>
<evidence type="ECO:0000313" key="4">
    <source>
        <dbReference type="Proteomes" id="UP001229421"/>
    </source>
</evidence>
<dbReference type="Pfam" id="PF04258">
    <property type="entry name" value="Peptidase_A22B"/>
    <property type="match status" value="1"/>
</dbReference>
<keyword evidence="2" id="KW-0472">Membrane</keyword>
<keyword evidence="1" id="KW-0378">Hydrolase</keyword>